<dbReference type="RefSeq" id="WP_087862519.1">
    <property type="nucleotide sequence ID" value="NZ_LT859958.1"/>
</dbReference>
<evidence type="ECO:0000313" key="3">
    <source>
        <dbReference type="Proteomes" id="UP000195514"/>
    </source>
</evidence>
<reference evidence="3" key="1">
    <citation type="submission" date="2017-05" db="EMBL/GenBank/DDBJ databases">
        <authorList>
            <person name="Kirkegaard R."/>
            <person name="Mcilroy J S."/>
        </authorList>
    </citation>
    <scope>NUCLEOTIDE SEQUENCE [LARGE SCALE GENOMIC DNA]</scope>
</reference>
<organism evidence="2 3">
    <name type="scientific">Candidatus Brevifilum fermentans</name>
    <dbReference type="NCBI Taxonomy" id="1986204"/>
    <lineage>
        <taxon>Bacteria</taxon>
        <taxon>Bacillati</taxon>
        <taxon>Chloroflexota</taxon>
        <taxon>Anaerolineae</taxon>
        <taxon>Anaerolineales</taxon>
        <taxon>Anaerolineaceae</taxon>
        <taxon>Candidatus Brevifilum</taxon>
    </lineage>
</organism>
<evidence type="ECO:0000313" key="2">
    <source>
        <dbReference type="EMBL" id="SMX54692.1"/>
    </source>
</evidence>
<dbReference type="EMBL" id="LT859958">
    <property type="protein sequence ID" value="SMX54692.1"/>
    <property type="molecule type" value="Genomic_DNA"/>
</dbReference>
<evidence type="ECO:0008006" key="4">
    <source>
        <dbReference type="Google" id="ProtNLM"/>
    </source>
</evidence>
<protein>
    <recommendedName>
        <fullName evidence="4">Tetratricopeptide repeat protein</fullName>
    </recommendedName>
</protein>
<keyword evidence="3" id="KW-1185">Reference proteome</keyword>
<accession>A0A1Y6K4P5</accession>
<keyword evidence="1" id="KW-0472">Membrane</keyword>
<dbReference type="Gene3D" id="1.25.40.10">
    <property type="entry name" value="Tetratricopeptide repeat domain"/>
    <property type="match status" value="1"/>
</dbReference>
<keyword evidence="1" id="KW-0812">Transmembrane</keyword>
<keyword evidence="1" id="KW-1133">Transmembrane helix</keyword>
<dbReference type="OrthoDB" id="152197at2"/>
<evidence type="ECO:0000256" key="1">
    <source>
        <dbReference type="SAM" id="Phobius"/>
    </source>
</evidence>
<feature type="transmembrane region" description="Helical" evidence="1">
    <location>
        <begin position="155"/>
        <end position="177"/>
    </location>
</feature>
<dbReference type="KEGG" id="abat:CFX1CAM_1627"/>
<gene>
    <name evidence="2" type="ORF">CFX1CAM_1627</name>
</gene>
<dbReference type="AlphaFoldDB" id="A0A1Y6K4P5"/>
<sequence>MTSSLQAGINAAKAGRMQEALEHLKDAIIEEPQNADVWVWVAAIIDDTNKQAIFLEKALEIDPHNIPAQRGLAYLEKRRRDEASVSGEHLSDYTRPISPFPHGVKQPAPVQPVQAPQSTIVELGFMAQADHKKSAGKVPETGQQANGSKLTAVEVGLLGIVALVFCFIGLLAASALFNFDLPVGNIFGERSAITSAPPYAGVFLYEDNKFFDMTQHEGLPTQLSGIPTSRNEIPLVVLYETHADRNQMKLIFETGAYIPIRGKAGPDGAVVIMPEQALQPGLYCFQQLNAAGATPDAFYWCFIVDVSIVLD</sequence>
<dbReference type="Proteomes" id="UP000195514">
    <property type="component" value="Chromosome I"/>
</dbReference>
<proteinExistence type="predicted"/>
<name>A0A1Y6K4P5_9CHLR</name>
<dbReference type="InterPro" id="IPR011990">
    <property type="entry name" value="TPR-like_helical_dom_sf"/>
</dbReference>
<dbReference type="SUPFAM" id="SSF48452">
    <property type="entry name" value="TPR-like"/>
    <property type="match status" value="1"/>
</dbReference>